<dbReference type="RefSeq" id="WP_066390610.1">
    <property type="nucleotide sequence ID" value="NZ_CP035926.1"/>
</dbReference>
<keyword evidence="5" id="KW-0998">Cell outer membrane</keyword>
<dbReference type="PANTHER" id="PTHR30026:SF20">
    <property type="entry name" value="OUTER MEMBRANE PROTEIN TOLC"/>
    <property type="match status" value="1"/>
</dbReference>
<dbReference type="EMBL" id="LLKQ01000001">
    <property type="protein sequence ID" value="OCL96449.1"/>
    <property type="molecule type" value="Genomic_DNA"/>
</dbReference>
<accession>A0A1C7WS00</accession>
<evidence type="ECO:0000256" key="4">
    <source>
        <dbReference type="ARBA" id="ARBA00023136"/>
    </source>
</evidence>
<evidence type="ECO:0000256" key="1">
    <source>
        <dbReference type="ARBA" id="ARBA00004442"/>
    </source>
</evidence>
<evidence type="ECO:0000256" key="6">
    <source>
        <dbReference type="SAM" id="Coils"/>
    </source>
</evidence>
<proteinExistence type="predicted"/>
<gene>
    <name evidence="7" type="ORF">AA347_01940</name>
</gene>
<keyword evidence="2" id="KW-1134">Transmembrane beta strand</keyword>
<keyword evidence="3" id="KW-0812">Transmembrane</keyword>
<dbReference type="Proteomes" id="UP000092987">
    <property type="component" value="Unassembled WGS sequence"/>
</dbReference>
<keyword evidence="4" id="KW-0472">Membrane</keyword>
<sequence>MKRILFFILFIDILSANPKENMDLLLKDKKEYRNLDLESIEARYKSLKYSFISNIELSSSLGIDHYFDENKNRNYTKRASIGINQTLFESGAIIFKMDYANSKYDYETLSWQNQNQQLIFSIYSTLLDIKKLKLEHKQNGYKIVNKNIELEMKKLEYDVGKSDIIDLNNAIMSKNTALNERISLENSIKEKEQELAKYTELKYEEIEILDFKETKKEEFLDSNFELLQEEAKVKMLDSDYKKQRGENLMKLSLNAKATYSNSDEKFNPLMKDNSRNDAQSSASLNLSIPLFDYSKSKNVQESKIESMKQRFYLADLKNEKAFEYDQYFTKIDTFFKQNEILKDNILLYDDLIEANSISSSAGMTSKYDLEILENQKAINSFDILINNINVMQYYAKIYFMTKG</sequence>
<evidence type="ECO:0000256" key="5">
    <source>
        <dbReference type="ARBA" id="ARBA00023237"/>
    </source>
</evidence>
<evidence type="ECO:0000313" key="8">
    <source>
        <dbReference type="Proteomes" id="UP000092987"/>
    </source>
</evidence>
<organism evidence="7 8">
    <name type="scientific">Aliarcobacter thereius LMG 24486</name>
    <dbReference type="NCBI Taxonomy" id="1032240"/>
    <lineage>
        <taxon>Bacteria</taxon>
        <taxon>Pseudomonadati</taxon>
        <taxon>Campylobacterota</taxon>
        <taxon>Epsilonproteobacteria</taxon>
        <taxon>Campylobacterales</taxon>
        <taxon>Arcobacteraceae</taxon>
        <taxon>Aliarcobacter</taxon>
    </lineage>
</organism>
<dbReference type="InterPro" id="IPR051906">
    <property type="entry name" value="TolC-like"/>
</dbReference>
<dbReference type="SUPFAM" id="SSF56954">
    <property type="entry name" value="Outer membrane efflux proteins (OEP)"/>
    <property type="match status" value="1"/>
</dbReference>
<keyword evidence="8" id="KW-1185">Reference proteome</keyword>
<comment type="caution">
    <text evidence="7">The sequence shown here is derived from an EMBL/GenBank/DDBJ whole genome shotgun (WGS) entry which is preliminary data.</text>
</comment>
<evidence type="ECO:0000256" key="2">
    <source>
        <dbReference type="ARBA" id="ARBA00022452"/>
    </source>
</evidence>
<protein>
    <submittedName>
        <fullName evidence="7">Outer membrane channel protein</fullName>
    </submittedName>
</protein>
<evidence type="ECO:0000256" key="3">
    <source>
        <dbReference type="ARBA" id="ARBA00022692"/>
    </source>
</evidence>
<keyword evidence="6" id="KW-0175">Coiled coil</keyword>
<dbReference type="PANTHER" id="PTHR30026">
    <property type="entry name" value="OUTER MEMBRANE PROTEIN TOLC"/>
    <property type="match status" value="1"/>
</dbReference>
<name>A0A1C7WS00_9BACT</name>
<reference evidence="7 8" key="1">
    <citation type="submission" date="2015-10" db="EMBL/GenBank/DDBJ databases">
        <authorList>
            <person name="Rovetto F.F."/>
            <person name="Cocolin L.L."/>
            <person name="Illeghems K.K."/>
            <person name="Van Nieuwerbuegh F.F."/>
            <person name="Houf K.K."/>
        </authorList>
    </citation>
    <scope>NUCLEOTIDE SEQUENCE [LARGE SCALE GENOMIC DNA]</scope>
    <source>
        <strain evidence="7 8">LMG 24486</strain>
    </source>
</reference>
<comment type="subcellular location">
    <subcellularLocation>
        <location evidence="1">Cell outer membrane</location>
    </subcellularLocation>
</comment>
<dbReference type="Gene3D" id="1.20.1600.10">
    <property type="entry name" value="Outer membrane efflux proteins (OEP)"/>
    <property type="match status" value="1"/>
</dbReference>
<evidence type="ECO:0000313" key="7">
    <source>
        <dbReference type="EMBL" id="OCL96449.1"/>
    </source>
</evidence>
<feature type="coiled-coil region" evidence="6">
    <location>
        <begin position="174"/>
        <end position="201"/>
    </location>
</feature>